<dbReference type="EMBL" id="JAULUE010002046">
    <property type="protein sequence ID" value="KAK5915992.1"/>
    <property type="molecule type" value="Genomic_DNA"/>
</dbReference>
<feature type="compositionally biased region" description="Basic residues" evidence="1">
    <location>
        <begin position="78"/>
        <end position="91"/>
    </location>
</feature>
<evidence type="ECO:0000313" key="3">
    <source>
        <dbReference type="Proteomes" id="UP001335648"/>
    </source>
</evidence>
<reference evidence="2 3" key="1">
    <citation type="journal article" date="2023" name="Mol. Biol. Evol.">
        <title>Genomics of Secondarily Temperate Adaptation in the Only Non-Antarctic Icefish.</title>
        <authorList>
            <person name="Rivera-Colon A.G."/>
            <person name="Rayamajhi N."/>
            <person name="Minhas B.F."/>
            <person name="Madrigal G."/>
            <person name="Bilyk K.T."/>
            <person name="Yoon V."/>
            <person name="Hune M."/>
            <person name="Gregory S."/>
            <person name="Cheng C.H.C."/>
            <person name="Catchen J.M."/>
        </authorList>
    </citation>
    <scope>NUCLEOTIDE SEQUENCE [LARGE SCALE GENOMIC DNA]</scope>
    <source>
        <strain evidence="2">JC2023a</strain>
    </source>
</reference>
<keyword evidence="3" id="KW-1185">Reference proteome</keyword>
<accession>A0AAN8D647</accession>
<dbReference type="Proteomes" id="UP001335648">
    <property type="component" value="Unassembled WGS sequence"/>
</dbReference>
<organism evidence="2 3">
    <name type="scientific">Champsocephalus esox</name>
    <name type="common">pike icefish</name>
    <dbReference type="NCBI Taxonomy" id="159716"/>
    <lineage>
        <taxon>Eukaryota</taxon>
        <taxon>Metazoa</taxon>
        <taxon>Chordata</taxon>
        <taxon>Craniata</taxon>
        <taxon>Vertebrata</taxon>
        <taxon>Euteleostomi</taxon>
        <taxon>Actinopterygii</taxon>
        <taxon>Neopterygii</taxon>
        <taxon>Teleostei</taxon>
        <taxon>Neoteleostei</taxon>
        <taxon>Acanthomorphata</taxon>
        <taxon>Eupercaria</taxon>
        <taxon>Perciformes</taxon>
        <taxon>Notothenioidei</taxon>
        <taxon>Channichthyidae</taxon>
        <taxon>Champsocephalus</taxon>
    </lineage>
</organism>
<dbReference type="AlphaFoldDB" id="A0AAN8D647"/>
<comment type="caution">
    <text evidence="2">The sequence shown here is derived from an EMBL/GenBank/DDBJ whole genome shotgun (WGS) entry which is preliminary data.</text>
</comment>
<feature type="compositionally biased region" description="Basic and acidic residues" evidence="1">
    <location>
        <begin position="99"/>
        <end position="108"/>
    </location>
</feature>
<gene>
    <name evidence="2" type="ORF">CesoFtcFv8_001535</name>
</gene>
<evidence type="ECO:0000256" key="1">
    <source>
        <dbReference type="SAM" id="MobiDB-lite"/>
    </source>
</evidence>
<name>A0AAN8D647_9TELE</name>
<sequence>MWTTSLPIPRQPPIPALSGRIGAVTPASWTRRTFPPSLPETSSDGLAVVSACLSLASQHHVLYSQRAKGTRALEAERRRTKTNPKKCHRPKSLGGHGGRRGDLEEPCP</sequence>
<evidence type="ECO:0000313" key="2">
    <source>
        <dbReference type="EMBL" id="KAK5915992.1"/>
    </source>
</evidence>
<feature type="region of interest" description="Disordered" evidence="1">
    <location>
        <begin position="64"/>
        <end position="108"/>
    </location>
</feature>
<proteinExistence type="predicted"/>
<protein>
    <submittedName>
        <fullName evidence="2">Uncharacterized protein</fullName>
    </submittedName>
</protein>